<gene>
    <name evidence="1" type="ORF">IQ235_12270</name>
</gene>
<reference evidence="1" key="1">
    <citation type="submission" date="2020-10" db="EMBL/GenBank/DDBJ databases">
        <authorList>
            <person name="Castelo-Branco R."/>
            <person name="Eusebio N."/>
            <person name="Adriana R."/>
            <person name="Vieira A."/>
            <person name="Brugerolle De Fraissinette N."/>
            <person name="Rezende De Castro R."/>
            <person name="Schneider M.P."/>
            <person name="Vasconcelos V."/>
            <person name="Leao P.N."/>
        </authorList>
    </citation>
    <scope>NUCLEOTIDE SEQUENCE</scope>
    <source>
        <strain evidence="1">LEGE 11467</strain>
    </source>
</reference>
<protein>
    <submittedName>
        <fullName evidence="1">High light inducible protein</fullName>
    </submittedName>
</protein>
<dbReference type="SUPFAM" id="SSF103511">
    <property type="entry name" value="Chlorophyll a-b binding protein"/>
    <property type="match status" value="1"/>
</dbReference>
<keyword evidence="2" id="KW-1185">Reference proteome</keyword>
<evidence type="ECO:0000313" key="1">
    <source>
        <dbReference type="EMBL" id="MBE9041555.1"/>
    </source>
</evidence>
<evidence type="ECO:0000313" key="2">
    <source>
        <dbReference type="Proteomes" id="UP000621799"/>
    </source>
</evidence>
<dbReference type="AlphaFoldDB" id="A0A928W1H8"/>
<dbReference type="EMBL" id="JADEXN010000211">
    <property type="protein sequence ID" value="MBE9041555.1"/>
    <property type="molecule type" value="Genomic_DNA"/>
</dbReference>
<name>A0A928W1H8_9CYAN</name>
<organism evidence="1 2">
    <name type="scientific">Zarconia navalis LEGE 11467</name>
    <dbReference type="NCBI Taxonomy" id="1828826"/>
    <lineage>
        <taxon>Bacteria</taxon>
        <taxon>Bacillati</taxon>
        <taxon>Cyanobacteriota</taxon>
        <taxon>Cyanophyceae</taxon>
        <taxon>Oscillatoriophycideae</taxon>
        <taxon>Oscillatoriales</taxon>
        <taxon>Oscillatoriales incertae sedis</taxon>
        <taxon>Zarconia</taxon>
        <taxon>Zarconia navalis</taxon>
    </lineage>
</organism>
<proteinExistence type="predicted"/>
<accession>A0A928W1H8</accession>
<dbReference type="RefSeq" id="WP_264321758.1">
    <property type="nucleotide sequence ID" value="NZ_JADEXN010000211.1"/>
</dbReference>
<dbReference type="Gene3D" id="1.10.3460.10">
    <property type="entry name" value="Chlorophyll a/b binding protein domain"/>
    <property type="match status" value="1"/>
</dbReference>
<sequence length="71" mass="7902">MQSVKGSIIDDQGKMNNFAIEPTVYVDEENRTGFTPYAEKLNGRLAMIGFVSAIAFELLTGQGLIEWFTNL</sequence>
<dbReference type="Proteomes" id="UP000621799">
    <property type="component" value="Unassembled WGS sequence"/>
</dbReference>
<comment type="caution">
    <text evidence="1">The sequence shown here is derived from an EMBL/GenBank/DDBJ whole genome shotgun (WGS) entry which is preliminary data.</text>
</comment>